<dbReference type="ExpressionAtlas" id="A0A2K3NRV4">
    <property type="expression patterns" value="baseline"/>
</dbReference>
<dbReference type="GO" id="GO:0016180">
    <property type="term" value="P:snRNA processing"/>
    <property type="evidence" value="ECO:0007669"/>
    <property type="project" value="TreeGrafter"/>
</dbReference>
<dbReference type="SUPFAM" id="SSF56281">
    <property type="entry name" value="Metallo-hydrolase/oxidoreductase"/>
    <property type="match status" value="1"/>
</dbReference>
<dbReference type="SMART" id="SM01027">
    <property type="entry name" value="Beta-Casp"/>
    <property type="match status" value="1"/>
</dbReference>
<dbReference type="Gene3D" id="3.40.50.10890">
    <property type="match status" value="2"/>
</dbReference>
<protein>
    <submittedName>
        <fullName evidence="3">Cleavage and polyadenylation specificity factor subunit 3-ii-like protein</fullName>
    </submittedName>
</protein>
<organism evidence="3 4">
    <name type="scientific">Trifolium pratense</name>
    <name type="common">Red clover</name>
    <dbReference type="NCBI Taxonomy" id="57577"/>
    <lineage>
        <taxon>Eukaryota</taxon>
        <taxon>Viridiplantae</taxon>
        <taxon>Streptophyta</taxon>
        <taxon>Embryophyta</taxon>
        <taxon>Tracheophyta</taxon>
        <taxon>Spermatophyta</taxon>
        <taxon>Magnoliopsida</taxon>
        <taxon>eudicotyledons</taxon>
        <taxon>Gunneridae</taxon>
        <taxon>Pentapetalae</taxon>
        <taxon>rosids</taxon>
        <taxon>fabids</taxon>
        <taxon>Fabales</taxon>
        <taxon>Fabaceae</taxon>
        <taxon>Papilionoideae</taxon>
        <taxon>50 kb inversion clade</taxon>
        <taxon>NPAAA clade</taxon>
        <taxon>Hologalegina</taxon>
        <taxon>IRL clade</taxon>
        <taxon>Trifolieae</taxon>
        <taxon>Trifolium</taxon>
    </lineage>
</organism>
<reference evidence="3 4" key="1">
    <citation type="journal article" date="2014" name="Am. J. Bot.">
        <title>Genome assembly and annotation for red clover (Trifolium pratense; Fabaceae).</title>
        <authorList>
            <person name="Istvanek J."/>
            <person name="Jaros M."/>
            <person name="Krenek A."/>
            <person name="Repkova J."/>
        </authorList>
    </citation>
    <scope>NUCLEOTIDE SEQUENCE [LARGE SCALE GENOMIC DNA]</scope>
    <source>
        <strain evidence="4">cv. Tatra</strain>
        <tissue evidence="3">Young leaves</tissue>
    </source>
</reference>
<dbReference type="STRING" id="57577.A0A2K3NRV4"/>
<evidence type="ECO:0000313" key="4">
    <source>
        <dbReference type="Proteomes" id="UP000236291"/>
    </source>
</evidence>
<dbReference type="PANTHER" id="PTHR11203:SF37">
    <property type="entry name" value="INTEGRATOR COMPLEX SUBUNIT 11"/>
    <property type="match status" value="1"/>
</dbReference>
<dbReference type="InterPro" id="IPR011108">
    <property type="entry name" value="RMMBL"/>
</dbReference>
<dbReference type="GO" id="GO:0004521">
    <property type="term" value="F:RNA endonuclease activity"/>
    <property type="evidence" value="ECO:0007669"/>
    <property type="project" value="TreeGrafter"/>
</dbReference>
<evidence type="ECO:0000313" key="3">
    <source>
        <dbReference type="EMBL" id="PNY05763.1"/>
    </source>
</evidence>
<dbReference type="InterPro" id="IPR022712">
    <property type="entry name" value="Beta_Casp"/>
</dbReference>
<proteinExistence type="predicted"/>
<reference evidence="3 4" key="2">
    <citation type="journal article" date="2017" name="Front. Plant Sci.">
        <title>Gene Classification and Mining of Molecular Markers Useful in Red Clover (Trifolium pratense) Breeding.</title>
        <authorList>
            <person name="Istvanek J."/>
            <person name="Dluhosova J."/>
            <person name="Dluhos P."/>
            <person name="Patkova L."/>
            <person name="Nedelnik J."/>
            <person name="Repkova J."/>
        </authorList>
    </citation>
    <scope>NUCLEOTIDE SEQUENCE [LARGE SCALE GENOMIC DNA]</scope>
    <source>
        <strain evidence="4">cv. Tatra</strain>
        <tissue evidence="3">Young leaves</tissue>
    </source>
</reference>
<dbReference type="Pfam" id="PF10996">
    <property type="entry name" value="Beta-Casp"/>
    <property type="match status" value="1"/>
</dbReference>
<dbReference type="GO" id="GO:0016787">
    <property type="term" value="F:hydrolase activity"/>
    <property type="evidence" value="ECO:0007669"/>
    <property type="project" value="UniProtKB-KW"/>
</dbReference>
<dbReference type="AlphaFoldDB" id="A0A2K3NRV4"/>
<feature type="domain" description="Beta-Casp" evidence="2">
    <location>
        <begin position="72"/>
        <end position="155"/>
    </location>
</feature>
<dbReference type="PANTHER" id="PTHR11203">
    <property type="entry name" value="CLEAVAGE AND POLYADENYLATION SPECIFICITY FACTOR FAMILY MEMBER"/>
    <property type="match status" value="1"/>
</dbReference>
<dbReference type="Pfam" id="PF07521">
    <property type="entry name" value="RMMBL"/>
    <property type="match status" value="1"/>
</dbReference>
<accession>A0A2K3NRV4</accession>
<evidence type="ECO:0000259" key="2">
    <source>
        <dbReference type="SMART" id="SM01027"/>
    </source>
</evidence>
<comment type="caution">
    <text evidence="3">The sequence shown here is derived from an EMBL/GenBank/DDBJ whole genome shotgun (WGS) entry which is preliminary data.</text>
</comment>
<dbReference type="InterPro" id="IPR050698">
    <property type="entry name" value="MBL"/>
</dbReference>
<gene>
    <name evidence="3" type="ORF">L195_g002220</name>
</gene>
<sequence>MTSLSLQPLCPALPPNHIIAPSWGSGYEITSTYATTIRDSKYAREREFLKAVHKCVSGGGKVLIPTFALGRAQELCILLDDYWERMNLKVPIYFSSVHKFDKSIIDAPGPCVLFATPGMIRGGLSLEVFKHWAPSEKNLVTLPGYCVVGTVGHKLTSGKPTKIDTDPDTQIDVRCQIHQLAFSPHTDSKGIMDLVKFLSPKHVMLVHGEKPKMASLKERIHSELGIPCYTPANNETVSIPSTHYVNAEASDTFIRNCLNPNFTFRKCNSVDTCNSTLIDRNLTPELQVEDERVVDGVLVMENNKKAKIVQRDELLLMLDEKKHEV</sequence>
<dbReference type="GO" id="GO:0005634">
    <property type="term" value="C:nucleus"/>
    <property type="evidence" value="ECO:0007669"/>
    <property type="project" value="TreeGrafter"/>
</dbReference>
<dbReference type="EMBL" id="ASHM01000963">
    <property type="protein sequence ID" value="PNY05763.1"/>
    <property type="molecule type" value="Genomic_DNA"/>
</dbReference>
<evidence type="ECO:0000256" key="1">
    <source>
        <dbReference type="ARBA" id="ARBA00022801"/>
    </source>
</evidence>
<dbReference type="InterPro" id="IPR036866">
    <property type="entry name" value="RibonucZ/Hydroxyglut_hydro"/>
</dbReference>
<keyword evidence="1" id="KW-0378">Hydrolase</keyword>
<name>A0A2K3NRV4_TRIPR</name>
<dbReference type="Proteomes" id="UP000236291">
    <property type="component" value="Unassembled WGS sequence"/>
</dbReference>